<evidence type="ECO:0000313" key="1">
    <source>
        <dbReference type="EMBL" id="EEQ05015.1"/>
    </source>
</evidence>
<protein>
    <submittedName>
        <fullName evidence="1">Uncharacterized protein</fullName>
    </submittedName>
</protein>
<dbReference type="Proteomes" id="UP000010319">
    <property type="component" value="Unassembled WGS sequence"/>
</dbReference>
<comment type="caution">
    <text evidence="1">The sequence shown here is derived from an EMBL/GenBank/DDBJ whole genome shotgun (WGS) entry which is preliminary data.</text>
</comment>
<dbReference type="EMBL" id="AALC02000078">
    <property type="protein sequence ID" value="EEQ05015.1"/>
    <property type="molecule type" value="Genomic_DNA"/>
</dbReference>
<proteinExistence type="predicted"/>
<reference evidence="1" key="1">
    <citation type="submission" date="2008-12" db="EMBL/GenBank/DDBJ databases">
        <title>Annotation of the Yersinia bercovieri ATCC 43970 genome.</title>
        <authorList>
            <person name="Read T.D."/>
            <person name="Akmal A."/>
            <person name="Bishop-Lilly K."/>
            <person name="Chen P.E."/>
            <person name="Cook C."/>
            <person name="Kiley M.P."/>
            <person name="Lentz S."/>
            <person name="Mateczun A."/>
            <person name="Nagarajan N."/>
            <person name="Nolan N."/>
            <person name="Osborne B.I."/>
            <person name="Pop M."/>
            <person name="Sozhamannan S."/>
            <person name="Stewart A.C."/>
            <person name="Sulakvelidze A."/>
            <person name="Thomason B."/>
            <person name="Willner K."/>
            <person name="Zwick M.E."/>
        </authorList>
    </citation>
    <scope>NUCLEOTIDE SEQUENCE [LARGE SCALE GENOMIC DNA]</scope>
    <source>
        <strain evidence="1">ATCC 43970</strain>
    </source>
</reference>
<gene>
    <name evidence="1" type="ORF">yberc0001_24940</name>
</gene>
<sequence>MPQNLLNIALPQWVILAMDCLLAEHFSSYVGLKIKITIWCGQ</sequence>
<keyword evidence="2" id="KW-1185">Reference proteome</keyword>
<name>A0ABM9XUG9_YERBE</name>
<organism evidence="1 2">
    <name type="scientific">Yersinia bercovieri ATCC 43970</name>
    <dbReference type="NCBI Taxonomy" id="349968"/>
    <lineage>
        <taxon>Bacteria</taxon>
        <taxon>Pseudomonadati</taxon>
        <taxon>Pseudomonadota</taxon>
        <taxon>Gammaproteobacteria</taxon>
        <taxon>Enterobacterales</taxon>
        <taxon>Yersiniaceae</taxon>
        <taxon>Yersinia</taxon>
    </lineage>
</organism>
<accession>A0ABM9XUG9</accession>
<evidence type="ECO:0000313" key="2">
    <source>
        <dbReference type="Proteomes" id="UP000010319"/>
    </source>
</evidence>